<sequence>MNKTYIPQIKINNQWFIVNAENQNLGRLSSKVAQILKGKRITTYSPHLNSNIYIILLNSKLINITGKKKLNKIYKKHSGHPGGLKERTFHEIQAKQPNKILEQSIKGMLPKGRLGRQLFKQLKIYPENIHPHEAQKPKIIKLDLD</sequence>
<evidence type="ECO:0000256" key="4">
    <source>
        <dbReference type="HAMAP-Rule" id="MF_01366"/>
    </source>
</evidence>
<reference evidence="5" key="1">
    <citation type="submission" date="2018-05" db="EMBL/GenBank/DDBJ databases">
        <title>Organellar genomes of Gracilariaceae.</title>
        <authorList>
            <person name="Iha C."/>
            <person name="Oliveira M.C."/>
        </authorList>
    </citation>
    <scope>NUCLEOTIDE SEQUENCE</scope>
</reference>
<dbReference type="PANTHER" id="PTHR11545">
    <property type="entry name" value="RIBOSOMAL PROTEIN L13"/>
    <property type="match status" value="1"/>
</dbReference>
<accession>A0A345UAA9</accession>
<dbReference type="GO" id="GO:0005840">
    <property type="term" value="C:ribosome"/>
    <property type="evidence" value="ECO:0007669"/>
    <property type="project" value="UniProtKB-KW"/>
</dbReference>
<dbReference type="InterPro" id="IPR036899">
    <property type="entry name" value="Ribosomal_uL13_sf"/>
</dbReference>
<proteinExistence type="inferred from homology"/>
<comment type="subunit">
    <text evidence="4">Part of the 50S ribosomal subunit.</text>
</comment>
<evidence type="ECO:0000256" key="2">
    <source>
        <dbReference type="ARBA" id="ARBA00022980"/>
    </source>
</evidence>
<protein>
    <recommendedName>
        <fullName evidence="4">Large ribosomal subunit protein uL13c</fullName>
    </recommendedName>
</protein>
<evidence type="ECO:0000313" key="5">
    <source>
        <dbReference type="EMBL" id="AXI97395.1"/>
    </source>
</evidence>
<name>A0A345UAA9_9FLOR</name>
<dbReference type="PIRSF" id="PIRSF002181">
    <property type="entry name" value="Ribosomal_L13"/>
    <property type="match status" value="1"/>
</dbReference>
<dbReference type="GO" id="GO:1990904">
    <property type="term" value="C:ribonucleoprotein complex"/>
    <property type="evidence" value="ECO:0007669"/>
    <property type="project" value="UniProtKB-KW"/>
</dbReference>
<dbReference type="GO" id="GO:0009507">
    <property type="term" value="C:chloroplast"/>
    <property type="evidence" value="ECO:0007669"/>
    <property type="project" value="UniProtKB-SubCell"/>
</dbReference>
<dbReference type="GO" id="GO:0017148">
    <property type="term" value="P:negative regulation of translation"/>
    <property type="evidence" value="ECO:0007669"/>
    <property type="project" value="TreeGrafter"/>
</dbReference>
<dbReference type="GO" id="GO:0003735">
    <property type="term" value="F:structural constituent of ribosome"/>
    <property type="evidence" value="ECO:0007669"/>
    <property type="project" value="InterPro"/>
</dbReference>
<dbReference type="GeneID" id="37624040"/>
<dbReference type="Gene3D" id="3.90.1180.10">
    <property type="entry name" value="Ribosomal protein L13"/>
    <property type="match status" value="1"/>
</dbReference>
<dbReference type="AlphaFoldDB" id="A0A345UAA9"/>
<organism evidence="5">
    <name type="scientific">Gracilariopsis mclachlanii</name>
    <dbReference type="NCBI Taxonomy" id="486813"/>
    <lineage>
        <taxon>Eukaryota</taxon>
        <taxon>Rhodophyta</taxon>
        <taxon>Florideophyceae</taxon>
        <taxon>Rhodymeniophycidae</taxon>
        <taxon>Gracilariales</taxon>
        <taxon>Gracilariaceae</taxon>
        <taxon>Gracilariopsis</taxon>
    </lineage>
</organism>
<comment type="similarity">
    <text evidence="1 4">Belongs to the universal ribosomal protein uL13 family.</text>
</comment>
<dbReference type="InterPro" id="IPR005823">
    <property type="entry name" value="Ribosomal_uL13_bac-type"/>
</dbReference>
<keyword evidence="2 4" id="KW-0689">Ribosomal protein</keyword>
<geneLocation type="chloroplast" evidence="5"/>
<keyword evidence="3 4" id="KW-0687">Ribonucleoprotein</keyword>
<evidence type="ECO:0000256" key="1">
    <source>
        <dbReference type="ARBA" id="ARBA00006227"/>
    </source>
</evidence>
<dbReference type="GO" id="GO:0006412">
    <property type="term" value="P:translation"/>
    <property type="evidence" value="ECO:0007669"/>
    <property type="project" value="UniProtKB-UniRule"/>
</dbReference>
<evidence type="ECO:0000256" key="3">
    <source>
        <dbReference type="ARBA" id="ARBA00023274"/>
    </source>
</evidence>
<dbReference type="RefSeq" id="YP_009511518.1">
    <property type="nucleotide sequence ID" value="NC_039144.1"/>
</dbReference>
<keyword evidence="5" id="KW-0934">Plastid</keyword>
<dbReference type="EMBL" id="MH396015">
    <property type="protein sequence ID" value="AXI97395.1"/>
    <property type="molecule type" value="Genomic_DNA"/>
</dbReference>
<dbReference type="NCBIfam" id="TIGR01066">
    <property type="entry name" value="rplM_bact"/>
    <property type="match status" value="1"/>
</dbReference>
<dbReference type="HAMAP" id="MF_01366">
    <property type="entry name" value="Ribosomal_uL13"/>
    <property type="match status" value="1"/>
</dbReference>
<comment type="subcellular location">
    <subcellularLocation>
        <location evidence="4">Plastid</location>
        <location evidence="4">Chloroplast</location>
    </subcellularLocation>
</comment>
<keyword evidence="5" id="KW-0150">Chloroplast</keyword>
<dbReference type="GO" id="GO:0003729">
    <property type="term" value="F:mRNA binding"/>
    <property type="evidence" value="ECO:0007669"/>
    <property type="project" value="TreeGrafter"/>
</dbReference>
<gene>
    <name evidence="4 5" type="primary">rpl13</name>
</gene>
<dbReference type="SUPFAM" id="SSF52161">
    <property type="entry name" value="Ribosomal protein L13"/>
    <property type="match status" value="1"/>
</dbReference>
<dbReference type="CDD" id="cd00392">
    <property type="entry name" value="Ribosomal_L13"/>
    <property type="match status" value="1"/>
</dbReference>
<dbReference type="PANTHER" id="PTHR11545:SF2">
    <property type="entry name" value="LARGE RIBOSOMAL SUBUNIT PROTEIN UL13M"/>
    <property type="match status" value="1"/>
</dbReference>
<dbReference type="InterPro" id="IPR005822">
    <property type="entry name" value="Ribosomal_uL13"/>
</dbReference>
<dbReference type="Pfam" id="PF00572">
    <property type="entry name" value="Ribosomal_L13"/>
    <property type="match status" value="1"/>
</dbReference>